<sequence>MTGPGSLQRFTQPVQQWTPPLDHADLGAVLAAVRRWRPFDGGALLDGVATALDDVIPEEHVQEIAERLRGHLMQLVTIAIAAEAEQDAQVARLIEQARALRVEELPGSHWKAVAHLRRLGWTVNELHDRLAAIRCLKEAA</sequence>
<proteinExistence type="predicted"/>
<dbReference type="Pfam" id="PF19979">
    <property type="entry name" value="DUF6415"/>
    <property type="match status" value="1"/>
</dbReference>
<accession>A0AB39LGT9</accession>
<gene>
    <name evidence="1" type="ORF">AB5J57_00215</name>
</gene>
<dbReference type="RefSeq" id="WP_369153900.1">
    <property type="nucleotide sequence ID" value="NZ_CP163429.1"/>
</dbReference>
<dbReference type="InterPro" id="IPR046300">
    <property type="entry name" value="DUF6415"/>
</dbReference>
<name>A0AB39LGT9_9ACTN</name>
<organism evidence="1">
    <name type="scientific">Streptomyces sp. R02</name>
    <dbReference type="NCBI Taxonomy" id="3238623"/>
    <lineage>
        <taxon>Bacteria</taxon>
        <taxon>Bacillati</taxon>
        <taxon>Actinomycetota</taxon>
        <taxon>Actinomycetes</taxon>
        <taxon>Kitasatosporales</taxon>
        <taxon>Streptomycetaceae</taxon>
        <taxon>Streptomyces</taxon>
    </lineage>
</organism>
<protein>
    <submittedName>
        <fullName evidence="1">DUF6415 family natural product biosynthesis protein</fullName>
    </submittedName>
</protein>
<evidence type="ECO:0000313" key="1">
    <source>
        <dbReference type="EMBL" id="XDP92037.1"/>
    </source>
</evidence>
<dbReference type="AlphaFoldDB" id="A0AB39LGT9"/>
<dbReference type="EMBL" id="CP163429">
    <property type="protein sequence ID" value="XDP92037.1"/>
    <property type="molecule type" value="Genomic_DNA"/>
</dbReference>
<reference evidence="1" key="1">
    <citation type="submission" date="2024-07" db="EMBL/GenBank/DDBJ databases">
        <authorList>
            <person name="Yu S.T."/>
        </authorList>
    </citation>
    <scope>NUCLEOTIDE SEQUENCE</scope>
    <source>
        <strain evidence="1">R02</strain>
    </source>
</reference>